<sequence length="241" mass="24497">MTGEADETDEGIRRALDAAQAANDAAQDMAELSAAHRAFAEAVMQGQRRNTMLAAGAAVGAAVALVLGGLVYFRSVADLRDAAAVQADAAKLLVEELKLIDGIGDTVAEQQAVMKTDLLATLEMVKDEVRRAAMSAAAPEPALPAAEMEAQIATAIRDGVKADMETMRDEILTALAEMEMEMVGGAPGEMAELLAGVKALVAAGGGGGGAAAAGTARPAKPKPKPKPAAAASSEPDPFTYP</sequence>
<evidence type="ECO:0000313" key="4">
    <source>
        <dbReference type="Proteomes" id="UP000474758"/>
    </source>
</evidence>
<evidence type="ECO:0000313" key="3">
    <source>
        <dbReference type="EMBL" id="NGQ90040.1"/>
    </source>
</evidence>
<organism evidence="3 4">
    <name type="scientific">Paragemmobacter kunshanensis</name>
    <dbReference type="NCBI Taxonomy" id="2583234"/>
    <lineage>
        <taxon>Bacteria</taxon>
        <taxon>Pseudomonadati</taxon>
        <taxon>Pseudomonadota</taxon>
        <taxon>Alphaproteobacteria</taxon>
        <taxon>Rhodobacterales</taxon>
        <taxon>Paracoccaceae</taxon>
        <taxon>Paragemmobacter</taxon>
    </lineage>
</organism>
<feature type="transmembrane region" description="Helical" evidence="2">
    <location>
        <begin position="53"/>
        <end position="73"/>
    </location>
</feature>
<proteinExistence type="predicted"/>
<keyword evidence="2" id="KW-1133">Transmembrane helix</keyword>
<evidence type="ECO:0000256" key="1">
    <source>
        <dbReference type="SAM" id="MobiDB-lite"/>
    </source>
</evidence>
<evidence type="ECO:0000256" key="2">
    <source>
        <dbReference type="SAM" id="Phobius"/>
    </source>
</evidence>
<accession>A0A6M1TQD6</accession>
<name>A0A6M1TQD6_9RHOB</name>
<feature type="region of interest" description="Disordered" evidence="1">
    <location>
        <begin position="205"/>
        <end position="241"/>
    </location>
</feature>
<keyword evidence="4" id="KW-1185">Reference proteome</keyword>
<dbReference type="EMBL" id="JAALFE010000003">
    <property type="protein sequence ID" value="NGQ90040.1"/>
    <property type="molecule type" value="Genomic_DNA"/>
</dbReference>
<dbReference type="AlphaFoldDB" id="A0A6M1TQD6"/>
<gene>
    <name evidence="3" type="ORF">G5V65_03970</name>
</gene>
<keyword evidence="2" id="KW-0472">Membrane</keyword>
<reference evidence="3 4" key="1">
    <citation type="submission" date="2020-02" db="EMBL/GenBank/DDBJ databases">
        <title>Rhodobacter translucens sp. nov., a novel bacterium isolated from activated sludge.</title>
        <authorList>
            <person name="Liu J."/>
        </authorList>
    </citation>
    <scope>NUCLEOTIDE SEQUENCE [LARGE SCALE GENOMIC DNA]</scope>
    <source>
        <strain evidence="3 4">HX-7-19</strain>
    </source>
</reference>
<comment type="caution">
    <text evidence="3">The sequence shown here is derived from an EMBL/GenBank/DDBJ whole genome shotgun (WGS) entry which is preliminary data.</text>
</comment>
<dbReference type="Proteomes" id="UP000474758">
    <property type="component" value="Unassembled WGS sequence"/>
</dbReference>
<protein>
    <submittedName>
        <fullName evidence="3">Uncharacterized protein</fullName>
    </submittedName>
</protein>
<dbReference type="RefSeq" id="WP_165047276.1">
    <property type="nucleotide sequence ID" value="NZ_JAALFE010000003.1"/>
</dbReference>
<keyword evidence="2" id="KW-0812">Transmembrane</keyword>